<gene>
    <name evidence="3" type="ORF">ET464_06290</name>
</gene>
<keyword evidence="1" id="KW-1133">Transmembrane helix</keyword>
<organism evidence="3 4">
    <name type="scientific">Paenibacillus protaetiae</name>
    <dbReference type="NCBI Taxonomy" id="2509456"/>
    <lineage>
        <taxon>Bacteria</taxon>
        <taxon>Bacillati</taxon>
        <taxon>Bacillota</taxon>
        <taxon>Bacilli</taxon>
        <taxon>Bacillales</taxon>
        <taxon>Paenibacillaceae</taxon>
        <taxon>Paenibacillus</taxon>
    </lineage>
</organism>
<dbReference type="KEGG" id="pprt:ET464_06290"/>
<evidence type="ECO:0000313" key="4">
    <source>
        <dbReference type="Proteomes" id="UP000293568"/>
    </source>
</evidence>
<evidence type="ECO:0000259" key="2">
    <source>
        <dbReference type="Pfam" id="PF02698"/>
    </source>
</evidence>
<dbReference type="GO" id="GO:0005886">
    <property type="term" value="C:plasma membrane"/>
    <property type="evidence" value="ECO:0007669"/>
    <property type="project" value="TreeGrafter"/>
</dbReference>
<evidence type="ECO:0000313" key="3">
    <source>
        <dbReference type="EMBL" id="QAY68386.1"/>
    </source>
</evidence>
<keyword evidence="4" id="KW-1185">Reference proteome</keyword>
<feature type="domain" description="DUF218" evidence="2">
    <location>
        <begin position="58"/>
        <end position="185"/>
    </location>
</feature>
<sequence>MAETNKRSSARKRKQDGKARLLLFRAAAWFIVIGVVWTGYLLYRINGYDYNKEIPPADAGIVLGAALWDDVPSPALKERLDYAYELLESGKVHKLILTGGLDGNGSKLTEAEGMRNYLAALGVPEDKLLLELKARSTYENLLYSKPIVEAYQLNSLLLITHDYHAARASDIAHYLHYPQTTTAAFHTEVLSPVKNESREVLAFTKWELDKLLMTVHLKAD</sequence>
<dbReference type="Pfam" id="PF02698">
    <property type="entry name" value="DUF218"/>
    <property type="match status" value="1"/>
</dbReference>
<dbReference type="CDD" id="cd06259">
    <property type="entry name" value="YdcF-like"/>
    <property type="match status" value="1"/>
</dbReference>
<accession>A0A4P6EZS0</accession>
<dbReference type="OrthoDB" id="9782395at2"/>
<dbReference type="InterPro" id="IPR014729">
    <property type="entry name" value="Rossmann-like_a/b/a_fold"/>
</dbReference>
<proteinExistence type="predicted"/>
<keyword evidence="1" id="KW-0472">Membrane</keyword>
<evidence type="ECO:0000256" key="1">
    <source>
        <dbReference type="SAM" id="Phobius"/>
    </source>
</evidence>
<dbReference type="PANTHER" id="PTHR30336">
    <property type="entry name" value="INNER MEMBRANE PROTEIN, PROBABLE PERMEASE"/>
    <property type="match status" value="1"/>
</dbReference>
<dbReference type="InterPro" id="IPR003848">
    <property type="entry name" value="DUF218"/>
</dbReference>
<dbReference type="AlphaFoldDB" id="A0A4P6EZS0"/>
<protein>
    <submittedName>
        <fullName evidence="3">YdcF family protein</fullName>
    </submittedName>
</protein>
<dbReference type="Proteomes" id="UP000293568">
    <property type="component" value="Chromosome"/>
</dbReference>
<keyword evidence="1" id="KW-0812">Transmembrane</keyword>
<dbReference type="EMBL" id="CP035492">
    <property type="protein sequence ID" value="QAY68386.1"/>
    <property type="molecule type" value="Genomic_DNA"/>
</dbReference>
<dbReference type="InterPro" id="IPR051599">
    <property type="entry name" value="Cell_Envelope_Assoc"/>
</dbReference>
<dbReference type="PANTHER" id="PTHR30336:SF20">
    <property type="entry name" value="DUF218 DOMAIN-CONTAINING PROTEIN"/>
    <property type="match status" value="1"/>
</dbReference>
<reference evidence="3 4" key="1">
    <citation type="submission" date="2019-01" db="EMBL/GenBank/DDBJ databases">
        <title>Genome sequencing of strain FW100M-2.</title>
        <authorList>
            <person name="Heo J."/>
            <person name="Kim S.-J."/>
            <person name="Kim J.-S."/>
            <person name="Hong S.-B."/>
            <person name="Kwon S.-W."/>
        </authorList>
    </citation>
    <scope>NUCLEOTIDE SEQUENCE [LARGE SCALE GENOMIC DNA]</scope>
    <source>
        <strain evidence="3 4">FW100M-2</strain>
    </source>
</reference>
<dbReference type="Gene3D" id="3.40.50.620">
    <property type="entry name" value="HUPs"/>
    <property type="match status" value="1"/>
</dbReference>
<name>A0A4P6EZS0_9BACL</name>
<feature type="transmembrane region" description="Helical" evidence="1">
    <location>
        <begin position="21"/>
        <end position="43"/>
    </location>
</feature>